<dbReference type="PROSITE" id="PS51891">
    <property type="entry name" value="CENP_V_GFA"/>
    <property type="match status" value="1"/>
</dbReference>
<comment type="similarity">
    <text evidence="1">Belongs to the Gfa family.</text>
</comment>
<evidence type="ECO:0000256" key="1">
    <source>
        <dbReference type="ARBA" id="ARBA00005495"/>
    </source>
</evidence>
<keyword evidence="2" id="KW-0479">Metal-binding</keyword>
<dbReference type="PANTHER" id="PTHR28620:SF1">
    <property type="entry name" value="CENP-V_GFA DOMAIN-CONTAINING PROTEIN"/>
    <property type="match status" value="1"/>
</dbReference>
<evidence type="ECO:0000313" key="5">
    <source>
        <dbReference type="EMBL" id="MFA0813391.1"/>
    </source>
</evidence>
<name>A0ABV4P4T6_9GAMM</name>
<dbReference type="EMBL" id="JBGMEK010000090">
    <property type="protein sequence ID" value="MFA0813391.1"/>
    <property type="molecule type" value="Genomic_DNA"/>
</dbReference>
<evidence type="ECO:0000259" key="4">
    <source>
        <dbReference type="PROSITE" id="PS51891"/>
    </source>
</evidence>
<gene>
    <name evidence="5" type="ORF">ACCI49_21065</name>
</gene>
<dbReference type="Gene3D" id="2.170.150.70">
    <property type="match status" value="1"/>
</dbReference>
<keyword evidence="6" id="KW-1185">Reference proteome</keyword>
<reference evidence="5 6" key="1">
    <citation type="submission" date="2024-08" db="EMBL/GenBank/DDBJ databases">
        <authorList>
            <person name="Ishaq N."/>
        </authorList>
    </citation>
    <scope>NUCLEOTIDE SEQUENCE [LARGE SCALE GENOMIC DNA]</scope>
    <source>
        <strain evidence="5 6">DSM 18651</strain>
    </source>
</reference>
<feature type="domain" description="CENP-V/GFA" evidence="4">
    <location>
        <begin position="6"/>
        <end position="113"/>
    </location>
</feature>
<dbReference type="PANTHER" id="PTHR28620">
    <property type="entry name" value="CENTROMERE PROTEIN V"/>
    <property type="match status" value="1"/>
</dbReference>
<proteinExistence type="inferred from homology"/>
<dbReference type="InterPro" id="IPR011057">
    <property type="entry name" value="Mss4-like_sf"/>
</dbReference>
<dbReference type="RefSeq" id="WP_371841198.1">
    <property type="nucleotide sequence ID" value="NZ_JBGMEK010000090.1"/>
</dbReference>
<dbReference type="Proteomes" id="UP001569428">
    <property type="component" value="Unassembled WGS sequence"/>
</dbReference>
<evidence type="ECO:0000256" key="3">
    <source>
        <dbReference type="ARBA" id="ARBA00022833"/>
    </source>
</evidence>
<protein>
    <submittedName>
        <fullName evidence="5">GFA family protein</fullName>
    </submittedName>
</protein>
<organism evidence="5 6">
    <name type="scientific">Microbulbifer epialgicus</name>
    <dbReference type="NCBI Taxonomy" id="393907"/>
    <lineage>
        <taxon>Bacteria</taxon>
        <taxon>Pseudomonadati</taxon>
        <taxon>Pseudomonadota</taxon>
        <taxon>Gammaproteobacteria</taxon>
        <taxon>Cellvibrionales</taxon>
        <taxon>Microbulbiferaceae</taxon>
        <taxon>Microbulbifer</taxon>
    </lineage>
</organism>
<evidence type="ECO:0000256" key="2">
    <source>
        <dbReference type="ARBA" id="ARBA00022723"/>
    </source>
</evidence>
<keyword evidence="3" id="KW-0862">Zinc</keyword>
<evidence type="ECO:0000313" key="6">
    <source>
        <dbReference type="Proteomes" id="UP001569428"/>
    </source>
</evidence>
<dbReference type="SUPFAM" id="SSF51316">
    <property type="entry name" value="Mss4-like"/>
    <property type="match status" value="1"/>
</dbReference>
<dbReference type="InterPro" id="IPR052355">
    <property type="entry name" value="CENP-V-like"/>
</dbReference>
<dbReference type="InterPro" id="IPR006913">
    <property type="entry name" value="CENP-V/GFA"/>
</dbReference>
<accession>A0ABV4P4T6</accession>
<dbReference type="Pfam" id="PF04828">
    <property type="entry name" value="GFA"/>
    <property type="match status" value="1"/>
</dbReference>
<sequence>MSEKYYKGGCQCGAVDFETDVDINNAITCNCSRCKPMGFVLAFTPAEKFRLKSGSDKLTEYLFNKKEIRHLFCSICGVESFAYGESAGHPMVAINLNCLEGVDTRELNPNPVDGASV</sequence>
<comment type="caution">
    <text evidence="5">The sequence shown here is derived from an EMBL/GenBank/DDBJ whole genome shotgun (WGS) entry which is preliminary data.</text>
</comment>